<dbReference type="AlphaFoldDB" id="A6KIA7"/>
<sequence>MEAATQEFPAVCGEDIHLCGFRPSKSLSLPWGLRELYSAL</sequence>
<evidence type="ECO:0000313" key="2">
    <source>
        <dbReference type="Proteomes" id="UP000234681"/>
    </source>
</evidence>
<accession>A6KIA7</accession>
<protein>
    <submittedName>
        <fullName evidence="1">RCG37298</fullName>
    </submittedName>
</protein>
<organism evidence="1 2">
    <name type="scientific">Rattus norvegicus</name>
    <name type="common">Rat</name>
    <dbReference type="NCBI Taxonomy" id="10116"/>
    <lineage>
        <taxon>Eukaryota</taxon>
        <taxon>Metazoa</taxon>
        <taxon>Chordata</taxon>
        <taxon>Craniata</taxon>
        <taxon>Vertebrata</taxon>
        <taxon>Euteleostomi</taxon>
        <taxon>Mammalia</taxon>
        <taxon>Eutheria</taxon>
        <taxon>Euarchontoglires</taxon>
        <taxon>Glires</taxon>
        <taxon>Rodentia</taxon>
        <taxon>Myomorpha</taxon>
        <taxon>Muroidea</taxon>
        <taxon>Muridae</taxon>
        <taxon>Murinae</taxon>
        <taxon>Rattus</taxon>
    </lineage>
</organism>
<proteinExistence type="predicted"/>
<name>A6KIA7_RAT</name>
<dbReference type="EMBL" id="CH474050">
    <property type="protein sequence ID" value="EDL85848.1"/>
    <property type="molecule type" value="Genomic_DNA"/>
</dbReference>
<dbReference type="Proteomes" id="UP000234681">
    <property type="component" value="Chromosome 3"/>
</dbReference>
<gene>
    <name evidence="1" type="ORF">rCG_37298</name>
</gene>
<evidence type="ECO:0000313" key="1">
    <source>
        <dbReference type="EMBL" id="EDL85848.1"/>
    </source>
</evidence>
<reference evidence="1 2" key="1">
    <citation type="submission" date="2005-09" db="EMBL/GenBank/DDBJ databases">
        <authorList>
            <person name="Mural R.J."/>
            <person name="Li P.W."/>
            <person name="Adams M.D."/>
            <person name="Amanatides P.G."/>
            <person name="Baden-Tillson H."/>
            <person name="Barnstead M."/>
            <person name="Chin S.H."/>
            <person name="Dew I."/>
            <person name="Evans C.A."/>
            <person name="Ferriera S."/>
            <person name="Flanigan M."/>
            <person name="Fosler C."/>
            <person name="Glodek A."/>
            <person name="Gu Z."/>
            <person name="Holt R.A."/>
            <person name="Jennings D."/>
            <person name="Kraft C.L."/>
            <person name="Lu F."/>
            <person name="Nguyen T."/>
            <person name="Nusskern D.R."/>
            <person name="Pfannkoch C.M."/>
            <person name="Sitter C."/>
            <person name="Sutton G.G."/>
            <person name="Venter J.C."/>
            <person name="Wang Z."/>
            <person name="Woodage T."/>
            <person name="Zheng X.H."/>
            <person name="Zhong F."/>
        </authorList>
    </citation>
    <scope>NUCLEOTIDE SEQUENCE [LARGE SCALE GENOMIC DNA]</scope>
    <source>
        <strain>BN</strain>
        <strain evidence="2">Sprague-Dawley</strain>
    </source>
</reference>